<dbReference type="EMBL" id="BJUM01000008">
    <property type="protein sequence ID" value="GEK54221.1"/>
    <property type="molecule type" value="Genomic_DNA"/>
</dbReference>
<gene>
    <name evidence="1" type="ORF">PES01_10660</name>
</gene>
<reference evidence="1 2" key="1">
    <citation type="submission" date="2019-07" db="EMBL/GenBank/DDBJ databases">
        <title>Whole genome shotgun sequence of Pseudoalteromonas espejiana NBRC 102222.</title>
        <authorList>
            <person name="Hosoyama A."/>
            <person name="Uohara A."/>
            <person name="Ohji S."/>
            <person name="Ichikawa N."/>
        </authorList>
    </citation>
    <scope>NUCLEOTIDE SEQUENCE [LARGE SCALE GENOMIC DNA]</scope>
    <source>
        <strain evidence="1 2">NBRC 102222</strain>
    </source>
</reference>
<accession>A0A510XUD5</accession>
<proteinExistence type="predicted"/>
<comment type="caution">
    <text evidence="1">The sequence shown here is derived from an EMBL/GenBank/DDBJ whole genome shotgun (WGS) entry which is preliminary data.</text>
</comment>
<organism evidence="1 2">
    <name type="scientific">Pseudoalteromonas espejiana</name>
    <dbReference type="NCBI Taxonomy" id="28107"/>
    <lineage>
        <taxon>Bacteria</taxon>
        <taxon>Pseudomonadati</taxon>
        <taxon>Pseudomonadota</taxon>
        <taxon>Gammaproteobacteria</taxon>
        <taxon>Alteromonadales</taxon>
        <taxon>Pseudoalteromonadaceae</taxon>
        <taxon>Pseudoalteromonas</taxon>
    </lineage>
</organism>
<dbReference type="AlphaFoldDB" id="A0A510XUD5"/>
<evidence type="ECO:0000313" key="1">
    <source>
        <dbReference type="EMBL" id="GEK54221.1"/>
    </source>
</evidence>
<dbReference type="Proteomes" id="UP000321419">
    <property type="component" value="Unassembled WGS sequence"/>
</dbReference>
<evidence type="ECO:0000313" key="2">
    <source>
        <dbReference type="Proteomes" id="UP000321419"/>
    </source>
</evidence>
<protein>
    <submittedName>
        <fullName evidence="1">Uncharacterized protein</fullName>
    </submittedName>
</protein>
<name>A0A510XUD5_9GAMM</name>
<dbReference type="RefSeq" id="WP_089347512.1">
    <property type="nucleotide sequence ID" value="NZ_BJUM01000008.1"/>
</dbReference>
<sequence>MTQLSKYQHTAKRILELEPFEVDMVCFSNISNHTSLENLRQRANECGTTFCIAGRLAHIDGFPQEFWCEDHFDFTGYSTELCGKGLMSEEWDFLFSMNWPDSLIEAKKRAAYVLKHDASPCTSEWEDKWGYGKK</sequence>
<keyword evidence="2" id="KW-1185">Reference proteome</keyword>